<dbReference type="AlphaFoldDB" id="A0A3P1CJM5"/>
<protein>
    <recommendedName>
        <fullName evidence="3">HEPN AbiU2-like domain-containing protein</fullName>
    </recommendedName>
</protein>
<sequence>MTDDRLTEIFLAQKIKQSRKELETDLNNNFDTQEKTLSVIVGGLEHANFNSFTSASVVWNISGYLNLVSYDLKIIGRDLMFAEKDWQRKLYARQAYLLIYESMNDFLQLLGKPLREAVSQFSDAEVCKQRIQAIAKKMNEFKAARENTIKSVRHTAIGHRDKDMLVQLQAIQSIGWLEATQILSQFDAIVRELGAVCQDLMNRTNDDLEIKKASNTN</sequence>
<evidence type="ECO:0000313" key="1">
    <source>
        <dbReference type="EMBL" id="RRB13541.1"/>
    </source>
</evidence>
<keyword evidence="2" id="KW-1185">Reference proteome</keyword>
<accession>A0A3P1CJM5</accession>
<dbReference type="OrthoDB" id="7107839at2"/>
<proteinExistence type="predicted"/>
<organism evidence="1 2">
    <name type="scientific">Larkinella knui</name>
    <dbReference type="NCBI Taxonomy" id="2025310"/>
    <lineage>
        <taxon>Bacteria</taxon>
        <taxon>Pseudomonadati</taxon>
        <taxon>Bacteroidota</taxon>
        <taxon>Cytophagia</taxon>
        <taxon>Cytophagales</taxon>
        <taxon>Spirosomataceae</taxon>
        <taxon>Larkinella</taxon>
    </lineage>
</organism>
<name>A0A3P1CJM5_9BACT</name>
<dbReference type="Proteomes" id="UP000274271">
    <property type="component" value="Unassembled WGS sequence"/>
</dbReference>
<gene>
    <name evidence="1" type="ORF">EHT87_14840</name>
</gene>
<dbReference type="RefSeq" id="WP_124907439.1">
    <property type="nucleotide sequence ID" value="NZ_RQJP01000003.1"/>
</dbReference>
<evidence type="ECO:0000313" key="2">
    <source>
        <dbReference type="Proteomes" id="UP000274271"/>
    </source>
</evidence>
<comment type="caution">
    <text evidence="1">The sequence shown here is derived from an EMBL/GenBank/DDBJ whole genome shotgun (WGS) entry which is preliminary data.</text>
</comment>
<evidence type="ECO:0008006" key="3">
    <source>
        <dbReference type="Google" id="ProtNLM"/>
    </source>
</evidence>
<reference evidence="1 2" key="1">
    <citation type="submission" date="2018-11" db="EMBL/GenBank/DDBJ databases">
        <authorList>
            <person name="Zhou Z."/>
            <person name="Wang G."/>
        </authorList>
    </citation>
    <scope>NUCLEOTIDE SEQUENCE [LARGE SCALE GENOMIC DNA]</scope>
    <source>
        <strain evidence="1 2">KCTC42998</strain>
    </source>
</reference>
<dbReference type="EMBL" id="RQJP01000003">
    <property type="protein sequence ID" value="RRB13541.1"/>
    <property type="molecule type" value="Genomic_DNA"/>
</dbReference>